<evidence type="ECO:0000313" key="3">
    <source>
        <dbReference type="Proteomes" id="UP000299102"/>
    </source>
</evidence>
<comment type="caution">
    <text evidence="2">The sequence shown here is derived from an EMBL/GenBank/DDBJ whole genome shotgun (WGS) entry which is preliminary data.</text>
</comment>
<gene>
    <name evidence="2" type="ORF">EVAR_27837_1</name>
</gene>
<evidence type="ECO:0000313" key="2">
    <source>
        <dbReference type="EMBL" id="GBP38650.1"/>
    </source>
</evidence>
<keyword evidence="3" id="KW-1185">Reference proteome</keyword>
<reference evidence="2 3" key="1">
    <citation type="journal article" date="2019" name="Commun. Biol.">
        <title>The bagworm genome reveals a unique fibroin gene that provides high tensile strength.</title>
        <authorList>
            <person name="Kono N."/>
            <person name="Nakamura H."/>
            <person name="Ohtoshi R."/>
            <person name="Tomita M."/>
            <person name="Numata K."/>
            <person name="Arakawa K."/>
        </authorList>
    </citation>
    <scope>NUCLEOTIDE SEQUENCE [LARGE SCALE GENOMIC DNA]</scope>
</reference>
<organism evidence="2 3">
    <name type="scientific">Eumeta variegata</name>
    <name type="common">Bagworm moth</name>
    <name type="synonym">Eumeta japonica</name>
    <dbReference type="NCBI Taxonomy" id="151549"/>
    <lineage>
        <taxon>Eukaryota</taxon>
        <taxon>Metazoa</taxon>
        <taxon>Ecdysozoa</taxon>
        <taxon>Arthropoda</taxon>
        <taxon>Hexapoda</taxon>
        <taxon>Insecta</taxon>
        <taxon>Pterygota</taxon>
        <taxon>Neoptera</taxon>
        <taxon>Endopterygota</taxon>
        <taxon>Lepidoptera</taxon>
        <taxon>Glossata</taxon>
        <taxon>Ditrysia</taxon>
        <taxon>Tineoidea</taxon>
        <taxon>Psychidae</taxon>
        <taxon>Oiketicinae</taxon>
        <taxon>Eumeta</taxon>
    </lineage>
</organism>
<dbReference type="EMBL" id="BGZK01000352">
    <property type="protein sequence ID" value="GBP38650.1"/>
    <property type="molecule type" value="Genomic_DNA"/>
</dbReference>
<accession>A0A4C1VJ90</accession>
<dbReference type="AlphaFoldDB" id="A0A4C1VJ90"/>
<name>A0A4C1VJ90_EUMVA</name>
<proteinExistence type="predicted"/>
<dbReference type="Proteomes" id="UP000299102">
    <property type="component" value="Unassembled WGS sequence"/>
</dbReference>
<feature type="region of interest" description="Disordered" evidence="1">
    <location>
        <begin position="1"/>
        <end position="24"/>
    </location>
</feature>
<evidence type="ECO:0000256" key="1">
    <source>
        <dbReference type="SAM" id="MobiDB-lite"/>
    </source>
</evidence>
<sequence length="72" mass="7644">MEGTTLKGQKRSKRLGDSGGTLDVTARSTPVQRLNEYGQTFTGSRGWRLRTIVFGLAFVTAGGEARGGQPSA</sequence>
<protein>
    <submittedName>
        <fullName evidence="2">Uncharacterized protein</fullName>
    </submittedName>
</protein>